<evidence type="ECO:0000313" key="12">
    <source>
        <dbReference type="Proteomes" id="UP000515146"/>
    </source>
</evidence>
<dbReference type="OrthoDB" id="10042850at2759"/>
<dbReference type="GO" id="GO:0005524">
    <property type="term" value="F:ATP binding"/>
    <property type="evidence" value="ECO:0007669"/>
    <property type="project" value="UniProtKB-KW"/>
</dbReference>
<feature type="signal peptide" evidence="10">
    <location>
        <begin position="1"/>
        <end position="33"/>
    </location>
</feature>
<reference evidence="13" key="1">
    <citation type="submission" date="2025-08" db="UniProtKB">
        <authorList>
            <consortium name="RefSeq"/>
        </authorList>
    </citation>
    <scope>IDENTIFICATION</scope>
    <source>
        <strain evidence="13">Airmid</strain>
    </source>
</reference>
<keyword evidence="4 9" id="KW-0812">Transmembrane</keyword>
<keyword evidence="8 9" id="KW-0472">Membrane</keyword>
<dbReference type="PANTHER" id="PTHR48041">
    <property type="entry name" value="ABC TRANSPORTER G FAMILY MEMBER 28"/>
    <property type="match status" value="1"/>
</dbReference>
<dbReference type="AlphaFoldDB" id="A0A6P6YFY4"/>
<feature type="domain" description="ABC transporter" evidence="11">
    <location>
        <begin position="82"/>
        <end position="334"/>
    </location>
</feature>
<feature type="transmembrane region" description="Helical" evidence="9">
    <location>
        <begin position="581"/>
        <end position="602"/>
    </location>
</feature>
<dbReference type="KEGG" id="dpte:113797899"/>
<dbReference type="Pfam" id="PF01061">
    <property type="entry name" value="ABC2_membrane"/>
    <property type="match status" value="1"/>
</dbReference>
<feature type="transmembrane region" description="Helical" evidence="9">
    <location>
        <begin position="472"/>
        <end position="496"/>
    </location>
</feature>
<feature type="transmembrane region" description="Helical" evidence="9">
    <location>
        <begin position="614"/>
        <end position="634"/>
    </location>
</feature>
<dbReference type="GO" id="GO:0140359">
    <property type="term" value="F:ABC-type transporter activity"/>
    <property type="evidence" value="ECO:0007669"/>
    <property type="project" value="InterPro"/>
</dbReference>
<keyword evidence="12" id="KW-1185">Reference proteome</keyword>
<feature type="transmembrane region" description="Helical" evidence="9">
    <location>
        <begin position="516"/>
        <end position="542"/>
    </location>
</feature>
<dbReference type="Gene3D" id="3.40.50.300">
    <property type="entry name" value="P-loop containing nucleotide triphosphate hydrolases"/>
    <property type="match status" value="1"/>
</dbReference>
<keyword evidence="6" id="KW-0067">ATP-binding</keyword>
<evidence type="ECO:0000256" key="5">
    <source>
        <dbReference type="ARBA" id="ARBA00022741"/>
    </source>
</evidence>
<evidence type="ECO:0000256" key="6">
    <source>
        <dbReference type="ARBA" id="ARBA00022840"/>
    </source>
</evidence>
<evidence type="ECO:0000256" key="3">
    <source>
        <dbReference type="ARBA" id="ARBA00022448"/>
    </source>
</evidence>
<dbReference type="InterPro" id="IPR050352">
    <property type="entry name" value="ABCG_transporters"/>
</dbReference>
<dbReference type="Pfam" id="PF19055">
    <property type="entry name" value="ABC2_membrane_7"/>
    <property type="match status" value="1"/>
</dbReference>
<feature type="transmembrane region" description="Helical" evidence="9">
    <location>
        <begin position="551"/>
        <end position="575"/>
    </location>
</feature>
<dbReference type="Pfam" id="PF00005">
    <property type="entry name" value="ABC_tran"/>
    <property type="match status" value="1"/>
</dbReference>
<comment type="subcellular location">
    <subcellularLocation>
        <location evidence="1">Membrane</location>
        <topology evidence="1">Multi-pass membrane protein</topology>
    </subcellularLocation>
</comment>
<feature type="chain" id="PRO_5027788919" evidence="10">
    <location>
        <begin position="34"/>
        <end position="732"/>
    </location>
</feature>
<dbReference type="InterPro" id="IPR017871">
    <property type="entry name" value="ABC_transporter-like_CS"/>
</dbReference>
<dbReference type="Proteomes" id="UP000515146">
    <property type="component" value="Unplaced"/>
</dbReference>
<dbReference type="PROSITE" id="PS50893">
    <property type="entry name" value="ABC_TRANSPORTER_2"/>
    <property type="match status" value="1"/>
</dbReference>
<evidence type="ECO:0000256" key="7">
    <source>
        <dbReference type="ARBA" id="ARBA00022989"/>
    </source>
</evidence>
<evidence type="ECO:0000256" key="10">
    <source>
        <dbReference type="SAM" id="SignalP"/>
    </source>
</evidence>
<evidence type="ECO:0000256" key="9">
    <source>
        <dbReference type="SAM" id="Phobius"/>
    </source>
</evidence>
<dbReference type="InterPro" id="IPR003593">
    <property type="entry name" value="AAA+_ATPase"/>
</dbReference>
<dbReference type="InterPro" id="IPR043926">
    <property type="entry name" value="ABCG_dom"/>
</dbReference>
<dbReference type="RefSeq" id="XP_027204160.1">
    <property type="nucleotide sequence ID" value="XM_027348359.1"/>
</dbReference>
<evidence type="ECO:0000256" key="1">
    <source>
        <dbReference type="ARBA" id="ARBA00004141"/>
    </source>
</evidence>
<dbReference type="InterPro" id="IPR003439">
    <property type="entry name" value="ABC_transporter-like_ATP-bd"/>
</dbReference>
<keyword evidence="10" id="KW-0732">Signal</keyword>
<gene>
    <name evidence="13" type="primary">LOC113797899</name>
</gene>
<accession>A0A6P6YFY4</accession>
<sequence>MNDNGHGIVENHSLCFLFFICFILNELINKTTGAMEHILIDPQSSSSSSMKKDQNEIQSLKMNQMNIDKIENKKIDNEAIHFYWKNLSYKTVKNKILVNNLSGHLQSGYLTAILGPSGSGKTTLFECLAKRRIKGMTGQTWVSSSISDFKEVRIIYNPQKDFLFSVLSIRENLNYACQLQRYCGRNIDILNDNTMHGDVKLLDASKYDYHKVEEIIDQLGLTQCADVRVRNCSGGQKKRLSIALELIFSPNVLLLDEPTTGLDSVSSLQLVQLLKTMVKNNPIIICATIHQPSAKLFSYFDDLYVISTFGTCIYRGPGSQVLDHFQSFGLNCPVFHNISDFVLEIASGLHGDEIIYKLTDAEASKELIDQNKYRVNVNVDRALSKEMAFDQIQSSWALFKRSSLISYREPFNYALRSFGLLMLMAVRLILKNRQTTLIDNECFNSTRFAKKFIEMGSNPENYKITAFLSRDIILLITSVMFTVIISLVPSLMLFPLELSVFIKEHSNKWYTRWSYYIAKSCSDIPATLLFPLIYAVFTWFLVESPPGIWRFFVYIALIVSTSLLSHSFAMVISIHFINNTIASLICGAMLFVPFFIFSGFVIPVNKLPYYVRPFTYLSVYKLSIEAVLIIFYGFGRCNPDHTALKLSDFTAYFGPSIMNITSCMEELTSLPPVQYIIDGFNSEIKTINQSIILSRFDLDNIDLFINFGFIIGYTIILRVLAYIILMSKSIAK</sequence>
<evidence type="ECO:0000313" key="13">
    <source>
        <dbReference type="RefSeq" id="XP_027204160.1"/>
    </source>
</evidence>
<dbReference type="InterPro" id="IPR027417">
    <property type="entry name" value="P-loop_NTPase"/>
</dbReference>
<dbReference type="SUPFAM" id="SSF52540">
    <property type="entry name" value="P-loop containing nucleoside triphosphate hydrolases"/>
    <property type="match status" value="1"/>
</dbReference>
<keyword evidence="7 9" id="KW-1133">Transmembrane helix</keyword>
<dbReference type="PANTHER" id="PTHR48041:SF78">
    <property type="entry name" value="ABC TRANSPORTER EXPRESSED IN TRACHEA, ISOFORM A"/>
    <property type="match status" value="1"/>
</dbReference>
<dbReference type="SMART" id="SM00382">
    <property type="entry name" value="AAA"/>
    <property type="match status" value="1"/>
</dbReference>
<feature type="transmembrane region" description="Helical" evidence="9">
    <location>
        <begin position="703"/>
        <end position="725"/>
    </location>
</feature>
<evidence type="ECO:0000259" key="11">
    <source>
        <dbReference type="PROSITE" id="PS50893"/>
    </source>
</evidence>
<dbReference type="GO" id="GO:0016887">
    <property type="term" value="F:ATP hydrolysis activity"/>
    <property type="evidence" value="ECO:0007669"/>
    <property type="project" value="InterPro"/>
</dbReference>
<comment type="similarity">
    <text evidence="2">Belongs to the ABC transporter superfamily. ABCG family. Eye pigment precursor importer (TC 3.A.1.204) subfamily.</text>
</comment>
<name>A0A6P6YFY4_DERPT</name>
<dbReference type="InterPro" id="IPR013525">
    <property type="entry name" value="ABC2_TM"/>
</dbReference>
<evidence type="ECO:0000256" key="4">
    <source>
        <dbReference type="ARBA" id="ARBA00022692"/>
    </source>
</evidence>
<protein>
    <submittedName>
        <fullName evidence="13">ATP-binding cassette sub-family G member 1-like</fullName>
    </submittedName>
</protein>
<organism evidence="12 13">
    <name type="scientific">Dermatophagoides pteronyssinus</name>
    <name type="common">European house dust mite</name>
    <dbReference type="NCBI Taxonomy" id="6956"/>
    <lineage>
        <taxon>Eukaryota</taxon>
        <taxon>Metazoa</taxon>
        <taxon>Ecdysozoa</taxon>
        <taxon>Arthropoda</taxon>
        <taxon>Chelicerata</taxon>
        <taxon>Arachnida</taxon>
        <taxon>Acari</taxon>
        <taxon>Acariformes</taxon>
        <taxon>Sarcoptiformes</taxon>
        <taxon>Astigmata</taxon>
        <taxon>Psoroptidia</taxon>
        <taxon>Analgoidea</taxon>
        <taxon>Pyroglyphidae</taxon>
        <taxon>Dermatophagoidinae</taxon>
        <taxon>Dermatophagoides</taxon>
    </lineage>
</organism>
<dbReference type="OMA" id="LMFGWIS"/>
<evidence type="ECO:0000256" key="8">
    <source>
        <dbReference type="ARBA" id="ARBA00023136"/>
    </source>
</evidence>
<keyword evidence="3" id="KW-0813">Transport</keyword>
<evidence type="ECO:0000256" key="2">
    <source>
        <dbReference type="ARBA" id="ARBA00005814"/>
    </source>
</evidence>
<dbReference type="PROSITE" id="PS00211">
    <property type="entry name" value="ABC_TRANSPORTER_1"/>
    <property type="match status" value="1"/>
</dbReference>
<keyword evidence="5" id="KW-0547">Nucleotide-binding</keyword>
<dbReference type="GO" id="GO:0005886">
    <property type="term" value="C:plasma membrane"/>
    <property type="evidence" value="ECO:0007669"/>
    <property type="project" value="TreeGrafter"/>
</dbReference>
<proteinExistence type="inferred from homology"/>
<dbReference type="InParanoid" id="A0A6P6YFY4"/>